<name>A0A2P2NTE6_RHIMU</name>
<evidence type="ECO:0000313" key="1">
    <source>
        <dbReference type="EMBL" id="MBX45782.1"/>
    </source>
</evidence>
<sequence>MSCRVTSRTHVLS</sequence>
<dbReference type="EMBL" id="GGEC01065298">
    <property type="protein sequence ID" value="MBX45782.1"/>
    <property type="molecule type" value="Transcribed_RNA"/>
</dbReference>
<accession>A0A2P2NTE6</accession>
<reference evidence="1" key="1">
    <citation type="submission" date="2018-02" db="EMBL/GenBank/DDBJ databases">
        <title>Rhizophora mucronata_Transcriptome.</title>
        <authorList>
            <person name="Meera S.P."/>
            <person name="Sreeshan A."/>
            <person name="Augustine A."/>
        </authorList>
    </citation>
    <scope>NUCLEOTIDE SEQUENCE</scope>
    <source>
        <tissue evidence="1">Leaf</tissue>
    </source>
</reference>
<proteinExistence type="predicted"/>
<organism evidence="1">
    <name type="scientific">Rhizophora mucronata</name>
    <name type="common">Asiatic mangrove</name>
    <dbReference type="NCBI Taxonomy" id="61149"/>
    <lineage>
        <taxon>Eukaryota</taxon>
        <taxon>Viridiplantae</taxon>
        <taxon>Streptophyta</taxon>
        <taxon>Embryophyta</taxon>
        <taxon>Tracheophyta</taxon>
        <taxon>Spermatophyta</taxon>
        <taxon>Magnoliopsida</taxon>
        <taxon>eudicotyledons</taxon>
        <taxon>Gunneridae</taxon>
        <taxon>Pentapetalae</taxon>
        <taxon>rosids</taxon>
        <taxon>fabids</taxon>
        <taxon>Malpighiales</taxon>
        <taxon>Rhizophoraceae</taxon>
        <taxon>Rhizophora</taxon>
    </lineage>
</organism>
<protein>
    <submittedName>
        <fullName evidence="1">Uncharacterized protein</fullName>
    </submittedName>
</protein>